<comment type="caution">
    <text evidence="3">The sequence shown here is derived from an EMBL/GenBank/DDBJ whole genome shotgun (WGS) entry which is preliminary data.</text>
</comment>
<keyword evidence="4" id="KW-1185">Reference proteome</keyword>
<proteinExistence type="predicted"/>
<evidence type="ECO:0000313" key="4">
    <source>
        <dbReference type="Proteomes" id="UP001487740"/>
    </source>
</evidence>
<accession>A0AAW0UTB6</accession>
<evidence type="ECO:0000256" key="1">
    <source>
        <dbReference type="SAM" id="MobiDB-lite"/>
    </source>
</evidence>
<sequence length="469" mass="51087">MKQFWSLVRSVLMIGAACKTRHQSRRDSSRACYASNFWGPQHPRTPLPRKGPANLEGDGQAAGIQQRLPPATASQRGVWHHKFSSKHAGHLSPSSYTCSRHTIPTERNTFTRTSTWSLTSSSITADVPLEVAVPGVNHESEDTPITMNAAEDDLVLVSSTSPPTYEEAFNQQQKMMNIVRCQRMLHAVKVNEELENWDDLQEKSPAARGTRQPLPLLLWTLLGGKAVPANQERAHHNLREVIVYFTSYLVVLLMIGSLEENETPRCSMWTLPLKTSIILPRAAASPLCCGPANPGSFTIQSTAAATLLPALSAATSSLGIYFVSPLRRTPQGFEGRVSLEAYLAHLELLAAAQGWMEWLGKGSLAGVLPEGIRHGGTGAPGCRPSRMSSGGVARQLPDTVASVIVVSKLVVVFVVVLVFGVAGCCRWNSGHHMKRTHLGALAVYSIFTVTEEMHAIVNRVRVGTIRGLR</sequence>
<gene>
    <name evidence="3" type="ORF">O3P69_001394</name>
</gene>
<keyword evidence="2" id="KW-0812">Transmembrane</keyword>
<feature type="transmembrane region" description="Helical" evidence="2">
    <location>
        <begin position="403"/>
        <end position="425"/>
    </location>
</feature>
<organism evidence="3 4">
    <name type="scientific">Scylla paramamosain</name>
    <name type="common">Mud crab</name>
    <dbReference type="NCBI Taxonomy" id="85552"/>
    <lineage>
        <taxon>Eukaryota</taxon>
        <taxon>Metazoa</taxon>
        <taxon>Ecdysozoa</taxon>
        <taxon>Arthropoda</taxon>
        <taxon>Crustacea</taxon>
        <taxon>Multicrustacea</taxon>
        <taxon>Malacostraca</taxon>
        <taxon>Eumalacostraca</taxon>
        <taxon>Eucarida</taxon>
        <taxon>Decapoda</taxon>
        <taxon>Pleocyemata</taxon>
        <taxon>Brachyura</taxon>
        <taxon>Eubrachyura</taxon>
        <taxon>Portunoidea</taxon>
        <taxon>Portunidae</taxon>
        <taxon>Portuninae</taxon>
        <taxon>Scylla</taxon>
    </lineage>
</organism>
<keyword evidence="2" id="KW-1133">Transmembrane helix</keyword>
<keyword evidence="2" id="KW-0472">Membrane</keyword>
<protein>
    <submittedName>
        <fullName evidence="3">Uncharacterized protein</fullName>
    </submittedName>
</protein>
<reference evidence="3 4" key="1">
    <citation type="submission" date="2023-03" db="EMBL/GenBank/DDBJ databases">
        <title>High-quality genome of Scylla paramamosain provides insights in environmental adaptation.</title>
        <authorList>
            <person name="Zhang L."/>
        </authorList>
    </citation>
    <scope>NUCLEOTIDE SEQUENCE [LARGE SCALE GENOMIC DNA]</scope>
    <source>
        <strain evidence="3">LZ_2023a</strain>
        <tissue evidence="3">Muscle</tissue>
    </source>
</reference>
<dbReference type="EMBL" id="JARAKH010000008">
    <property type="protein sequence ID" value="KAK8402246.1"/>
    <property type="molecule type" value="Genomic_DNA"/>
</dbReference>
<evidence type="ECO:0000256" key="2">
    <source>
        <dbReference type="SAM" id="Phobius"/>
    </source>
</evidence>
<dbReference type="Proteomes" id="UP001487740">
    <property type="component" value="Unassembled WGS sequence"/>
</dbReference>
<name>A0AAW0UTB6_SCYPA</name>
<dbReference type="AlphaFoldDB" id="A0AAW0UTB6"/>
<evidence type="ECO:0000313" key="3">
    <source>
        <dbReference type="EMBL" id="KAK8402246.1"/>
    </source>
</evidence>
<feature type="region of interest" description="Disordered" evidence="1">
    <location>
        <begin position="40"/>
        <end position="59"/>
    </location>
</feature>